<accession>A0A9Q0YKU2</accession>
<organism evidence="1 2">
    <name type="scientific">Holothuria leucospilota</name>
    <name type="common">Black long sea cucumber</name>
    <name type="synonym">Mertensiothuria leucospilota</name>
    <dbReference type="NCBI Taxonomy" id="206669"/>
    <lineage>
        <taxon>Eukaryota</taxon>
        <taxon>Metazoa</taxon>
        <taxon>Echinodermata</taxon>
        <taxon>Eleutherozoa</taxon>
        <taxon>Echinozoa</taxon>
        <taxon>Holothuroidea</taxon>
        <taxon>Aspidochirotacea</taxon>
        <taxon>Aspidochirotida</taxon>
        <taxon>Holothuriidae</taxon>
        <taxon>Holothuria</taxon>
    </lineage>
</organism>
<name>A0A9Q0YKU2_HOLLE</name>
<evidence type="ECO:0000313" key="2">
    <source>
        <dbReference type="Proteomes" id="UP001152320"/>
    </source>
</evidence>
<evidence type="ECO:0008006" key="3">
    <source>
        <dbReference type="Google" id="ProtNLM"/>
    </source>
</evidence>
<dbReference type="OrthoDB" id="5984724at2759"/>
<sequence length="437" mass="48677">MKGFISYENICLVLQGKPSRVIFLIPTSDTYVEARRLLDERYGNPLIIADAFRKKLDSWPKIQNGEPFPLRKFADFLGQCESTMHVAPAGLIFLDDSWECRKILTKLPSWLVARWGRVLADWEEQKKGTPKVKDFCRFIAREAKIACNPITSLGGLKGPKSDITNKPNGSSNFVLESSPVSKQSSKALECFLCHMPHHLDSCEQFLSKSLHERKSYAIQHNLCFACLSKGHTAKRCRNRLHCKECSKRHPTSLHGDVRSKNSQGVKAVSSIGVQTSDIHSGSNCMSGSSKETMSSLILPVYGRSPPGRPVISGNGTLTEEISALIDDYLKPLVKQTTSFVQNTTDFINKLAALPTPLPPQTLLVTLDVTALNTNIPHEEGVLACRKFLTRSHDESVTDSISSLMDFVLRHNVFEFNDKLFIQNKGTAMGTIRQSFHG</sequence>
<evidence type="ECO:0000313" key="1">
    <source>
        <dbReference type="EMBL" id="KAJ8023246.1"/>
    </source>
</evidence>
<dbReference type="AlphaFoldDB" id="A0A9Q0YKU2"/>
<keyword evidence="2" id="KW-1185">Reference proteome</keyword>
<dbReference type="PANTHER" id="PTHR47331">
    <property type="entry name" value="PHD-TYPE DOMAIN-CONTAINING PROTEIN"/>
    <property type="match status" value="1"/>
</dbReference>
<dbReference type="EMBL" id="JAIZAY010000019">
    <property type="protein sequence ID" value="KAJ8023246.1"/>
    <property type="molecule type" value="Genomic_DNA"/>
</dbReference>
<comment type="caution">
    <text evidence="1">The sequence shown here is derived from an EMBL/GenBank/DDBJ whole genome shotgun (WGS) entry which is preliminary data.</text>
</comment>
<dbReference type="PANTHER" id="PTHR47331:SF5">
    <property type="entry name" value="RIBONUCLEASE H"/>
    <property type="match status" value="1"/>
</dbReference>
<protein>
    <recommendedName>
        <fullName evidence="3">CCHC-type domain-containing protein</fullName>
    </recommendedName>
</protein>
<reference evidence="1" key="1">
    <citation type="submission" date="2021-10" db="EMBL/GenBank/DDBJ databases">
        <title>Tropical sea cucumber genome reveals ecological adaptation and Cuvierian tubules defense mechanism.</title>
        <authorList>
            <person name="Chen T."/>
        </authorList>
    </citation>
    <scope>NUCLEOTIDE SEQUENCE</scope>
    <source>
        <strain evidence="1">Nanhai2018</strain>
        <tissue evidence="1">Muscle</tissue>
    </source>
</reference>
<dbReference type="Proteomes" id="UP001152320">
    <property type="component" value="Chromosome 19"/>
</dbReference>
<proteinExistence type="predicted"/>
<gene>
    <name evidence="1" type="ORF">HOLleu_35606</name>
</gene>